<reference evidence="3 4" key="1">
    <citation type="submission" date="2020-08" db="EMBL/GenBank/DDBJ databases">
        <title>Bridging the membrane lipid divide: bacteria of the FCB group superphylum have the potential to synthesize archaeal ether lipids.</title>
        <authorList>
            <person name="Villanueva L."/>
            <person name="Von Meijenfeldt F.A.B."/>
            <person name="Westbye A.B."/>
            <person name="Yadav S."/>
            <person name="Hopmans E.C."/>
            <person name="Dutilh B.E."/>
            <person name="Sinninghe Damste J.S."/>
        </authorList>
    </citation>
    <scope>NUCLEOTIDE SEQUENCE [LARGE SCALE GENOMIC DNA]</scope>
    <source>
        <strain evidence="3">NIOZ-UU47</strain>
    </source>
</reference>
<dbReference type="InterPro" id="IPR035093">
    <property type="entry name" value="RelE/ParE_toxin_dom_sf"/>
</dbReference>
<dbReference type="AlphaFoldDB" id="A0A8J6NEA2"/>
<evidence type="ECO:0000256" key="1">
    <source>
        <dbReference type="ARBA" id="ARBA00006226"/>
    </source>
</evidence>
<dbReference type="InterPro" id="IPR051803">
    <property type="entry name" value="TA_system_RelE-like_toxin"/>
</dbReference>
<comment type="caution">
    <text evidence="3">The sequence shown here is derived from an EMBL/GenBank/DDBJ whole genome shotgun (WGS) entry which is preliminary data.</text>
</comment>
<dbReference type="Pfam" id="PF05016">
    <property type="entry name" value="ParE_toxin"/>
    <property type="match status" value="1"/>
</dbReference>
<proteinExistence type="inferred from homology"/>
<comment type="similarity">
    <text evidence="1">Belongs to the RelE toxin family.</text>
</comment>
<sequence>MPKKFKIHLTRNAQNDLEHIFFYIASDNINNAQKFILELEEKIYSLDTSPERCPYIPENIFFGTNYRHLIHKKYRSIYKIDYNSVYILRVVHGSKLLEL</sequence>
<dbReference type="InterPro" id="IPR007712">
    <property type="entry name" value="RelE/ParE_toxin"/>
</dbReference>
<dbReference type="PANTHER" id="PTHR33755">
    <property type="entry name" value="TOXIN PARE1-RELATED"/>
    <property type="match status" value="1"/>
</dbReference>
<evidence type="ECO:0000256" key="2">
    <source>
        <dbReference type="ARBA" id="ARBA00022649"/>
    </source>
</evidence>
<evidence type="ECO:0000313" key="4">
    <source>
        <dbReference type="Proteomes" id="UP000614424"/>
    </source>
</evidence>
<dbReference type="Proteomes" id="UP000614424">
    <property type="component" value="Unassembled WGS sequence"/>
</dbReference>
<accession>A0A8J6NEA2</accession>
<dbReference type="Gene3D" id="3.30.2310.20">
    <property type="entry name" value="RelE-like"/>
    <property type="match status" value="1"/>
</dbReference>
<organism evidence="3 4">
    <name type="scientific">Candidatus Desulfobia pelagia</name>
    <dbReference type="NCBI Taxonomy" id="2841692"/>
    <lineage>
        <taxon>Bacteria</taxon>
        <taxon>Pseudomonadati</taxon>
        <taxon>Thermodesulfobacteriota</taxon>
        <taxon>Desulfobulbia</taxon>
        <taxon>Desulfobulbales</taxon>
        <taxon>Desulfobulbaceae</taxon>
        <taxon>Candidatus Desulfobia</taxon>
    </lineage>
</organism>
<evidence type="ECO:0000313" key="3">
    <source>
        <dbReference type="EMBL" id="MBC8317293.1"/>
    </source>
</evidence>
<dbReference type="EMBL" id="JACNJZ010000080">
    <property type="protein sequence ID" value="MBC8317293.1"/>
    <property type="molecule type" value="Genomic_DNA"/>
</dbReference>
<gene>
    <name evidence="3" type="ORF">H8E41_05265</name>
</gene>
<keyword evidence="2" id="KW-1277">Toxin-antitoxin system</keyword>
<protein>
    <submittedName>
        <fullName evidence="3">Type II toxin-antitoxin system RelE/ParE family toxin</fullName>
    </submittedName>
</protein>
<name>A0A8J6NEA2_9BACT</name>